<name>A0A2J6RCR0_HYAVF</name>
<organism evidence="2 3">
    <name type="scientific">Hyaloscypha variabilis (strain UAMH 11265 / GT02V1 / F)</name>
    <name type="common">Meliniomyces variabilis</name>
    <dbReference type="NCBI Taxonomy" id="1149755"/>
    <lineage>
        <taxon>Eukaryota</taxon>
        <taxon>Fungi</taxon>
        <taxon>Dikarya</taxon>
        <taxon>Ascomycota</taxon>
        <taxon>Pezizomycotina</taxon>
        <taxon>Leotiomycetes</taxon>
        <taxon>Helotiales</taxon>
        <taxon>Hyaloscyphaceae</taxon>
        <taxon>Hyaloscypha</taxon>
        <taxon>Hyaloscypha variabilis</taxon>
    </lineage>
</organism>
<gene>
    <name evidence="2" type="ORF">L207DRAFT_587309</name>
</gene>
<proteinExistence type="predicted"/>
<feature type="region of interest" description="Disordered" evidence="1">
    <location>
        <begin position="931"/>
        <end position="975"/>
    </location>
</feature>
<protein>
    <submittedName>
        <fullName evidence="2">Uncharacterized protein</fullName>
    </submittedName>
</protein>
<feature type="region of interest" description="Disordered" evidence="1">
    <location>
        <begin position="104"/>
        <end position="145"/>
    </location>
</feature>
<accession>A0A2J6RCR0</accession>
<evidence type="ECO:0000313" key="3">
    <source>
        <dbReference type="Proteomes" id="UP000235786"/>
    </source>
</evidence>
<sequence length="988" mass="112858">MAPTTPPTPPRDPRRTQPGPSNRVQKKPAALRPSASQSSGKNQVFRGPSGSNQAGQNAASNASTSSWTSRVDSEEDEHTATEVDLAMLRSSLDASIRDNHDELQKRVRSGGNSPQLAEVSQHLLESPPTSPDSLKSDGSPKSPSAMAKLAKLHTQELNELTKNDAGFHRMMSDLSGIQEWWKGNKIVWHERREKIRNYENDIATLKKQVDQHRRMSGMTRFMSRDVDFSDDRWTPQIEELKAKRNAGLGWFEKNRKLMKLVWARVKEMGDTLYLETKDNRKLGMRYPSTRDLTKLDWFQDPKKGLRWWMSAADVDFEMLRDKIQAALDADADRTAQRAQQGNELKLQLVNIQRGIKYADIEADTRISELRDTRPRGYEARINQMLKQRREAKIREVREEYDHRAMIRDLEIRDQESVLMRAYLTDVQERNHQIFLGLRALYNDMPQLDPPTREAHNYFYEKVYHLVRHHMHRTILALELGGMLDKVSYAQDKRKKIIERMEIYEAGQHDTRGFLLTLEARLAPKNGLVHQRALSNVTTISSEEARDFHLMVRTCQAIMEAHGPAFKPIKDTTNAALYLVPDVTNVALGAKPLETPFSLARPLGSNITLAVAKTILETVPSGPSGVIAPRNYPWHELLRNFFVSSDIFPLFRSNTVMGSKRSFNRDEFFNYVNTLVKFSIERRILDAFLSYCSHTGDLFRLTEFRRRVEVIDAGWELCEENRPMGLYRKIPLHTIPRPQGIDRLEHILRNNWQELDCGSPDRDVEEADLRQFLNRALPNDQRISKEKMRTCVAYWSSVGEFYTLLHPVEAMADVFATTRLIRLDAGWNLPSDLPLPSITTRPVNFDAILNVFQTKSLAPLITRVDVGGLTERNVYRFMFLTAEKRNMNWEVSRYQFHCFARYASQRGLIFDMGRDGKLQIVQVREGPQRGTVANVRGSRRGGEAVVQGGPTAPRRSGGDTDVARPGGGGRGDDAVSYAGTTMTQFINNK</sequence>
<feature type="region of interest" description="Disordered" evidence="1">
    <location>
        <begin position="1"/>
        <end position="83"/>
    </location>
</feature>
<dbReference type="OrthoDB" id="3532183at2759"/>
<reference evidence="2 3" key="1">
    <citation type="submission" date="2016-04" db="EMBL/GenBank/DDBJ databases">
        <title>A degradative enzymes factory behind the ericoid mycorrhizal symbiosis.</title>
        <authorList>
            <consortium name="DOE Joint Genome Institute"/>
            <person name="Martino E."/>
            <person name="Morin E."/>
            <person name="Grelet G."/>
            <person name="Kuo A."/>
            <person name="Kohler A."/>
            <person name="Daghino S."/>
            <person name="Barry K."/>
            <person name="Choi C."/>
            <person name="Cichocki N."/>
            <person name="Clum A."/>
            <person name="Copeland A."/>
            <person name="Hainaut M."/>
            <person name="Haridas S."/>
            <person name="Labutti K."/>
            <person name="Lindquist E."/>
            <person name="Lipzen A."/>
            <person name="Khouja H.-R."/>
            <person name="Murat C."/>
            <person name="Ohm R."/>
            <person name="Olson A."/>
            <person name="Spatafora J."/>
            <person name="Veneault-Fourrey C."/>
            <person name="Henrissat B."/>
            <person name="Grigoriev I."/>
            <person name="Martin F."/>
            <person name="Perotto S."/>
        </authorList>
    </citation>
    <scope>NUCLEOTIDE SEQUENCE [LARGE SCALE GENOMIC DNA]</scope>
    <source>
        <strain evidence="2 3">F</strain>
    </source>
</reference>
<keyword evidence="3" id="KW-1185">Reference proteome</keyword>
<evidence type="ECO:0000256" key="1">
    <source>
        <dbReference type="SAM" id="MobiDB-lite"/>
    </source>
</evidence>
<feature type="compositionally biased region" description="Pro residues" evidence="1">
    <location>
        <begin position="1"/>
        <end position="10"/>
    </location>
</feature>
<dbReference type="EMBL" id="KZ613951">
    <property type="protein sequence ID" value="PMD36298.1"/>
    <property type="molecule type" value="Genomic_DNA"/>
</dbReference>
<feature type="compositionally biased region" description="Low complexity" evidence="1">
    <location>
        <begin position="49"/>
        <end position="69"/>
    </location>
</feature>
<dbReference type="AlphaFoldDB" id="A0A2J6RCR0"/>
<dbReference type="Proteomes" id="UP000235786">
    <property type="component" value="Unassembled WGS sequence"/>
</dbReference>
<evidence type="ECO:0000313" key="2">
    <source>
        <dbReference type="EMBL" id="PMD36298.1"/>
    </source>
</evidence>